<reference evidence="2 3" key="1">
    <citation type="submission" date="2019-02" db="EMBL/GenBank/DDBJ databases">
        <title>Deep-cultivation of Planctomycetes and their phenomic and genomic characterization uncovers novel biology.</title>
        <authorList>
            <person name="Wiegand S."/>
            <person name="Jogler M."/>
            <person name="Boedeker C."/>
            <person name="Pinto D."/>
            <person name="Vollmers J."/>
            <person name="Rivas-Marin E."/>
            <person name="Kohn T."/>
            <person name="Peeters S.H."/>
            <person name="Heuer A."/>
            <person name="Rast P."/>
            <person name="Oberbeckmann S."/>
            <person name="Bunk B."/>
            <person name="Jeske O."/>
            <person name="Meyerdierks A."/>
            <person name="Storesund J.E."/>
            <person name="Kallscheuer N."/>
            <person name="Luecker S."/>
            <person name="Lage O.M."/>
            <person name="Pohl T."/>
            <person name="Merkel B.J."/>
            <person name="Hornburger P."/>
            <person name="Mueller R.-W."/>
            <person name="Bruemmer F."/>
            <person name="Labrenz M."/>
            <person name="Spormann A.M."/>
            <person name="Op den Camp H."/>
            <person name="Overmann J."/>
            <person name="Amann R."/>
            <person name="Jetten M.S.M."/>
            <person name="Mascher T."/>
            <person name="Medema M.H."/>
            <person name="Devos D.P."/>
            <person name="Kaster A.-K."/>
            <person name="Ovreas L."/>
            <person name="Rohde M."/>
            <person name="Galperin M.Y."/>
            <person name="Jogler C."/>
        </authorList>
    </citation>
    <scope>NUCLEOTIDE SEQUENCE [LARGE SCALE GENOMIC DNA]</scope>
    <source>
        <strain evidence="2 3">Pla85_3_4</strain>
    </source>
</reference>
<gene>
    <name evidence="2" type="primary">epsH_2</name>
    <name evidence="2" type="ORF">Pla8534_32660</name>
</gene>
<dbReference type="EC" id="2.4.-.-" evidence="2"/>
<dbReference type="CDD" id="cd00761">
    <property type="entry name" value="Glyco_tranf_GTA_type"/>
    <property type="match status" value="1"/>
</dbReference>
<sequence length="342" mass="37379">MVPTYNGERFLLGALASIDRQTLPPCEIIVVDDGSQDATVELARSFQPAACPLLVIESPRNSGSPARPLNRGIEQARGPLIAILEQDDEFLPDKLASQANALTNDHELAVVFGLCNRLGETSRPGSRSQTAAITAELQAAGAPVAEGYRINGEELFRLLVWRGCYYSGFPGIMFRKSDWEKKGGLRTDWQVGTDLEFFCWLTQQGPGLFQPRHVYSRRLHGESLSASGAAAHADILELFDEYLTPDHPLLAHPQTAASIRMYANRAAWYVTLAGGAPGGYRLWRQARRELGSPLTTTLSSGAVLLGLYGFSAWRRPSSDIATCVERLKAAVHQLAGKCRART</sequence>
<organism evidence="2 3">
    <name type="scientific">Lignipirellula cremea</name>
    <dbReference type="NCBI Taxonomy" id="2528010"/>
    <lineage>
        <taxon>Bacteria</taxon>
        <taxon>Pseudomonadati</taxon>
        <taxon>Planctomycetota</taxon>
        <taxon>Planctomycetia</taxon>
        <taxon>Pirellulales</taxon>
        <taxon>Pirellulaceae</taxon>
        <taxon>Lignipirellula</taxon>
    </lineage>
</organism>
<evidence type="ECO:0000313" key="2">
    <source>
        <dbReference type="EMBL" id="QDU95451.1"/>
    </source>
</evidence>
<proteinExistence type="predicted"/>
<evidence type="ECO:0000313" key="3">
    <source>
        <dbReference type="Proteomes" id="UP000317648"/>
    </source>
</evidence>
<dbReference type="Proteomes" id="UP000317648">
    <property type="component" value="Chromosome"/>
</dbReference>
<dbReference type="InterPro" id="IPR050834">
    <property type="entry name" value="Glycosyltransf_2"/>
</dbReference>
<protein>
    <submittedName>
        <fullName evidence="2">Glycosyltransferase EpsH</fullName>
        <ecNumber evidence="2">2.4.-.-</ecNumber>
    </submittedName>
</protein>
<feature type="domain" description="Glycosyltransferase 2-like" evidence="1">
    <location>
        <begin position="2"/>
        <end position="178"/>
    </location>
</feature>
<accession>A0A518DUD6</accession>
<dbReference type="Gene3D" id="3.90.550.10">
    <property type="entry name" value="Spore Coat Polysaccharide Biosynthesis Protein SpsA, Chain A"/>
    <property type="match status" value="1"/>
</dbReference>
<dbReference type="PANTHER" id="PTHR43685:SF11">
    <property type="entry name" value="GLYCOSYLTRANSFERASE TAGX-RELATED"/>
    <property type="match status" value="1"/>
</dbReference>
<keyword evidence="2" id="KW-0808">Transferase</keyword>
<dbReference type="KEGG" id="lcre:Pla8534_32660"/>
<dbReference type="GO" id="GO:0016757">
    <property type="term" value="F:glycosyltransferase activity"/>
    <property type="evidence" value="ECO:0007669"/>
    <property type="project" value="UniProtKB-KW"/>
</dbReference>
<dbReference type="InterPro" id="IPR001173">
    <property type="entry name" value="Glyco_trans_2-like"/>
</dbReference>
<name>A0A518DUD6_9BACT</name>
<evidence type="ECO:0000259" key="1">
    <source>
        <dbReference type="Pfam" id="PF00535"/>
    </source>
</evidence>
<keyword evidence="2" id="KW-0328">Glycosyltransferase</keyword>
<dbReference type="EMBL" id="CP036433">
    <property type="protein sequence ID" value="QDU95451.1"/>
    <property type="molecule type" value="Genomic_DNA"/>
</dbReference>
<dbReference type="Pfam" id="PF00535">
    <property type="entry name" value="Glycos_transf_2"/>
    <property type="match status" value="1"/>
</dbReference>
<dbReference type="InterPro" id="IPR029044">
    <property type="entry name" value="Nucleotide-diphossugar_trans"/>
</dbReference>
<dbReference type="PANTHER" id="PTHR43685">
    <property type="entry name" value="GLYCOSYLTRANSFERASE"/>
    <property type="match status" value="1"/>
</dbReference>
<dbReference type="AlphaFoldDB" id="A0A518DUD6"/>
<keyword evidence="3" id="KW-1185">Reference proteome</keyword>
<dbReference type="SUPFAM" id="SSF53448">
    <property type="entry name" value="Nucleotide-diphospho-sugar transferases"/>
    <property type="match status" value="1"/>
</dbReference>